<evidence type="ECO:0000313" key="2">
    <source>
        <dbReference type="Proteomes" id="UP000708208"/>
    </source>
</evidence>
<sequence length="84" mass="9098">MCDLATRIPVVDLNGAPQASFHDSYDDVFANISLEIDDTDDHIFATVDLEAIQANGVDDLDSVAEDLNHTQSEAAGIHIVEFIP</sequence>
<evidence type="ECO:0000313" key="1">
    <source>
        <dbReference type="EMBL" id="CAG7734984.1"/>
    </source>
</evidence>
<comment type="caution">
    <text evidence="1">The sequence shown here is derived from an EMBL/GenBank/DDBJ whole genome shotgun (WGS) entry which is preliminary data.</text>
</comment>
<name>A0A8J2KAK4_9HEXA</name>
<protein>
    <submittedName>
        <fullName evidence="1">Uncharacterized protein</fullName>
    </submittedName>
</protein>
<dbReference type="EMBL" id="CAJVCH010280057">
    <property type="protein sequence ID" value="CAG7734984.1"/>
    <property type="molecule type" value="Genomic_DNA"/>
</dbReference>
<accession>A0A8J2KAK4</accession>
<gene>
    <name evidence="1" type="ORF">AFUS01_LOCUS23341</name>
</gene>
<proteinExistence type="predicted"/>
<reference evidence="1" key="1">
    <citation type="submission" date="2021-06" db="EMBL/GenBank/DDBJ databases">
        <authorList>
            <person name="Hodson N. C."/>
            <person name="Mongue J. A."/>
            <person name="Jaron S. K."/>
        </authorList>
    </citation>
    <scope>NUCLEOTIDE SEQUENCE</scope>
</reference>
<organism evidence="1 2">
    <name type="scientific">Allacma fusca</name>
    <dbReference type="NCBI Taxonomy" id="39272"/>
    <lineage>
        <taxon>Eukaryota</taxon>
        <taxon>Metazoa</taxon>
        <taxon>Ecdysozoa</taxon>
        <taxon>Arthropoda</taxon>
        <taxon>Hexapoda</taxon>
        <taxon>Collembola</taxon>
        <taxon>Symphypleona</taxon>
        <taxon>Sminthuridae</taxon>
        <taxon>Allacma</taxon>
    </lineage>
</organism>
<dbReference type="AlphaFoldDB" id="A0A8J2KAK4"/>
<dbReference type="Proteomes" id="UP000708208">
    <property type="component" value="Unassembled WGS sequence"/>
</dbReference>
<keyword evidence="2" id="KW-1185">Reference proteome</keyword>